<keyword evidence="2" id="KW-1185">Reference proteome</keyword>
<evidence type="ECO:0000313" key="1">
    <source>
        <dbReference type="EMBL" id="MFM9330656.1"/>
    </source>
</evidence>
<keyword evidence="1" id="KW-0328">Glycosyltransferase</keyword>
<proteinExistence type="predicted"/>
<organism evidence="1 2">
    <name type="scientific">Paenibacillus mesotrionivorans</name>
    <dbReference type="NCBI Taxonomy" id="3160968"/>
    <lineage>
        <taxon>Bacteria</taxon>
        <taxon>Bacillati</taxon>
        <taxon>Bacillota</taxon>
        <taxon>Bacilli</taxon>
        <taxon>Bacillales</taxon>
        <taxon>Paenibacillaceae</taxon>
        <taxon>Paenibacillus</taxon>
    </lineage>
</organism>
<evidence type="ECO:0000313" key="2">
    <source>
        <dbReference type="Proteomes" id="UP001631969"/>
    </source>
</evidence>
<gene>
    <name evidence="1" type="ORF">ACI1P1_20405</name>
</gene>
<dbReference type="EC" id="2.4.-.-" evidence="1"/>
<name>A0ACC7P2W7_9BACL</name>
<reference evidence="1" key="1">
    <citation type="submission" date="2024-12" db="EMBL/GenBank/DDBJ databases">
        <authorList>
            <person name="Wu N."/>
        </authorList>
    </citation>
    <scope>NUCLEOTIDE SEQUENCE</scope>
    <source>
        <strain evidence="1">P15</strain>
    </source>
</reference>
<protein>
    <submittedName>
        <fullName evidence="1">Glycosyltransferase family 2 protein</fullName>
        <ecNumber evidence="1">2.4.-.-</ecNumber>
    </submittedName>
</protein>
<sequence>MRANIVYTCAYNAEKTIERTILSMLAQTEQNWIWYMLDNGSADTTGDIIRKYAAKDERIVLLVNSQNWVMAPGNGWWEIIHSYQDTDCLCFLDADDEYKPNFLEHMLNFMTEYQLDIAACGYDFISASTGHQYASRVPERNLILDTPEAYGLHFPDYHVFMRTMWGKLYRISVIRQIDNERTPSLHIYGGDTRGTAEYFRNAQRVGLLAESLHRYYVSTTSSSYQLDATRFICDHVLDNQMRTILVDKCGAVSRQNHVFLLAVYFDGINDTYNVLKHAPLPASEELAALHTLLTSDSMRRYIAWTGGYGEEETRFYEEIVRRLIEGQVCRTQKGSQPAAEIILVLYPHLSNIISQDGLRFLFQAIPDLIEPLTKRNYADVLDGLHHWFDCHGSDHSLLTEFQVNLYRLLGKPDEERFVLLIDIKQTRPRSAESLQVDVQIYELMGKSLLLQNVSAGLANKFSPVVRLILQEDFLGALDKYIAVSENLEIADEDVESYFLLGQNLSAAAESADLYIYFKKLWIAYLLDCSRYAEASRELAEWEQALPGDEELAVFRQQLSNCP</sequence>
<dbReference type="EMBL" id="JBJURJ010000014">
    <property type="protein sequence ID" value="MFM9330656.1"/>
    <property type="molecule type" value="Genomic_DNA"/>
</dbReference>
<comment type="caution">
    <text evidence="1">The sequence shown here is derived from an EMBL/GenBank/DDBJ whole genome shotgun (WGS) entry which is preliminary data.</text>
</comment>
<dbReference type="Proteomes" id="UP001631969">
    <property type="component" value="Unassembled WGS sequence"/>
</dbReference>
<keyword evidence="1" id="KW-0808">Transferase</keyword>
<accession>A0ACC7P2W7</accession>